<dbReference type="Proteomes" id="UP001500665">
    <property type="component" value="Unassembled WGS sequence"/>
</dbReference>
<evidence type="ECO:0000256" key="3">
    <source>
        <dbReference type="ARBA" id="ARBA00022475"/>
    </source>
</evidence>
<dbReference type="Gene3D" id="3.10.20.90">
    <property type="entry name" value="Phosphatidylinositol 3-kinase Catalytic Subunit, Chain A, domain 1"/>
    <property type="match status" value="1"/>
</dbReference>
<dbReference type="PIRSF" id="PIRSF017804">
    <property type="entry name" value="Secretion_EccD1"/>
    <property type="match status" value="1"/>
</dbReference>
<evidence type="ECO:0000256" key="5">
    <source>
        <dbReference type="ARBA" id="ARBA00022989"/>
    </source>
</evidence>
<keyword evidence="4 7" id="KW-0812">Transmembrane</keyword>
<comment type="subcellular location">
    <subcellularLocation>
        <location evidence="1">Cell membrane</location>
        <topology evidence="1">Multi-pass membrane protein</topology>
    </subcellularLocation>
</comment>
<evidence type="ECO:0000256" key="2">
    <source>
        <dbReference type="ARBA" id="ARBA00006162"/>
    </source>
</evidence>
<feature type="transmembrane region" description="Helical" evidence="7">
    <location>
        <begin position="421"/>
        <end position="444"/>
    </location>
</feature>
<organism evidence="9 10">
    <name type="scientific">Actinocorallia libanotica</name>
    <dbReference type="NCBI Taxonomy" id="46162"/>
    <lineage>
        <taxon>Bacteria</taxon>
        <taxon>Bacillati</taxon>
        <taxon>Actinomycetota</taxon>
        <taxon>Actinomycetes</taxon>
        <taxon>Streptosporangiales</taxon>
        <taxon>Thermomonosporaceae</taxon>
        <taxon>Actinocorallia</taxon>
    </lineage>
</organism>
<sequence>MDLCRITVAGPARRIDLSLPADVPFGSLLPVLIRNSGPDLANSGLAHGGWVLQRLDEAPFDLGTSPQQAGVRDGEVLYLRPQMAPLPEPAFDDVPDVIATAVRERPDRWRPALTRATGLGAGAFILVLGAYLIVTRGGTWAPYLAGAVTVLLLGGAAAASRAKGDAGAGAVLGHLALLYGFLAGFLAPGAGFGTAQLLAGGAVLLLTAVLAGFAVSDGLSVFAGYALAGLIGALAGGIGLGFPDLEAAGVAAIIVAPVLALTPLTPALAFRLSRVTLPPVPTSAEDLRSDTLMVDGQAVLDRTAVADRIVTGVNAGIGLAASAAMVLLASGDGWSPPAMAGVVALALLLRARVFGGRGQRLWLIVPGLAGLALLVLTLTVGLDPAVFTGAALAPLVAVAAAVIGIGLWLPGARPSPVWARMFDILDLTLIVSLIPLAFGVVGLLDKVRGMGASVG</sequence>
<comment type="caution">
    <text evidence="9">The sequence shown here is derived from an EMBL/GenBank/DDBJ whole genome shotgun (WGS) entry which is preliminary data.</text>
</comment>
<dbReference type="Pfam" id="PF19053">
    <property type="entry name" value="EccD"/>
    <property type="match status" value="1"/>
</dbReference>
<feature type="transmembrane region" description="Helical" evidence="7">
    <location>
        <begin position="386"/>
        <end position="409"/>
    </location>
</feature>
<feature type="transmembrane region" description="Helical" evidence="7">
    <location>
        <begin position="222"/>
        <end position="242"/>
    </location>
</feature>
<keyword evidence="5 7" id="KW-1133">Transmembrane helix</keyword>
<feature type="transmembrane region" description="Helical" evidence="7">
    <location>
        <begin position="140"/>
        <end position="159"/>
    </location>
</feature>
<protein>
    <submittedName>
        <fullName evidence="9">Type VII secretion integral membrane protein EccD</fullName>
    </submittedName>
</protein>
<feature type="transmembrane region" description="Helical" evidence="7">
    <location>
        <begin position="309"/>
        <end position="328"/>
    </location>
</feature>
<reference evidence="9 10" key="1">
    <citation type="journal article" date="2019" name="Int. J. Syst. Evol. Microbiol.">
        <title>The Global Catalogue of Microorganisms (GCM) 10K type strain sequencing project: providing services to taxonomists for standard genome sequencing and annotation.</title>
        <authorList>
            <consortium name="The Broad Institute Genomics Platform"/>
            <consortium name="The Broad Institute Genome Sequencing Center for Infectious Disease"/>
            <person name="Wu L."/>
            <person name="Ma J."/>
        </authorList>
    </citation>
    <scope>NUCLEOTIDE SEQUENCE [LARGE SCALE GENOMIC DNA]</scope>
    <source>
        <strain evidence="9 10">JCM 10696</strain>
    </source>
</reference>
<proteinExistence type="inferred from homology"/>
<dbReference type="InterPro" id="IPR006707">
    <property type="entry name" value="T7SS_EccD"/>
</dbReference>
<dbReference type="InterPro" id="IPR044049">
    <property type="entry name" value="EccD_transm"/>
</dbReference>
<accession>A0ABN1RX84</accession>
<evidence type="ECO:0000313" key="10">
    <source>
        <dbReference type="Proteomes" id="UP001500665"/>
    </source>
</evidence>
<name>A0ABN1RX84_9ACTN</name>
<evidence type="ECO:0000313" key="9">
    <source>
        <dbReference type="EMBL" id="GAA0966899.1"/>
    </source>
</evidence>
<keyword evidence="10" id="KW-1185">Reference proteome</keyword>
<keyword evidence="3" id="KW-1003">Cell membrane</keyword>
<feature type="transmembrane region" description="Helical" evidence="7">
    <location>
        <begin position="334"/>
        <end position="349"/>
    </location>
</feature>
<evidence type="ECO:0000259" key="8">
    <source>
        <dbReference type="Pfam" id="PF19053"/>
    </source>
</evidence>
<feature type="transmembrane region" description="Helical" evidence="7">
    <location>
        <begin position="361"/>
        <end position="380"/>
    </location>
</feature>
<dbReference type="Pfam" id="PF08817">
    <property type="entry name" value="YukD"/>
    <property type="match status" value="1"/>
</dbReference>
<evidence type="ECO:0000256" key="1">
    <source>
        <dbReference type="ARBA" id="ARBA00004651"/>
    </source>
</evidence>
<feature type="transmembrane region" description="Helical" evidence="7">
    <location>
        <begin position="248"/>
        <end position="270"/>
    </location>
</feature>
<feature type="transmembrane region" description="Helical" evidence="7">
    <location>
        <begin position="197"/>
        <end position="215"/>
    </location>
</feature>
<dbReference type="NCBIfam" id="TIGR03920">
    <property type="entry name" value="T7SS_EccD"/>
    <property type="match status" value="1"/>
</dbReference>
<feature type="domain" description="EccD-like transmembrane" evidence="8">
    <location>
        <begin position="114"/>
        <end position="450"/>
    </location>
</feature>
<keyword evidence="6 7" id="KW-0472">Membrane</keyword>
<feature type="transmembrane region" description="Helical" evidence="7">
    <location>
        <begin position="171"/>
        <end position="191"/>
    </location>
</feature>
<dbReference type="InterPro" id="IPR024962">
    <property type="entry name" value="YukD-like"/>
</dbReference>
<feature type="transmembrane region" description="Helical" evidence="7">
    <location>
        <begin position="112"/>
        <end position="134"/>
    </location>
</feature>
<evidence type="ECO:0000256" key="4">
    <source>
        <dbReference type="ARBA" id="ARBA00022692"/>
    </source>
</evidence>
<comment type="similarity">
    <text evidence="2">Belongs to the EccD/Snm4 family.</text>
</comment>
<evidence type="ECO:0000256" key="6">
    <source>
        <dbReference type="ARBA" id="ARBA00023136"/>
    </source>
</evidence>
<dbReference type="RefSeq" id="WP_344246356.1">
    <property type="nucleotide sequence ID" value="NZ_BAAAHH010000047.1"/>
</dbReference>
<evidence type="ECO:0000256" key="7">
    <source>
        <dbReference type="SAM" id="Phobius"/>
    </source>
</evidence>
<dbReference type="EMBL" id="BAAAHH010000047">
    <property type="protein sequence ID" value="GAA0966899.1"/>
    <property type="molecule type" value="Genomic_DNA"/>
</dbReference>
<gene>
    <name evidence="9" type="primary">eccD</name>
    <name evidence="9" type="ORF">GCM10009550_70120</name>
</gene>